<name>W0EYL7_9BACT</name>
<dbReference type="CDD" id="cd03143">
    <property type="entry name" value="A4_beta-galactosidase_middle_domain"/>
    <property type="match status" value="1"/>
</dbReference>
<dbReference type="PANTHER" id="PTHR43817">
    <property type="entry name" value="GLYCOSYL HYDROLASE"/>
    <property type="match status" value="1"/>
</dbReference>
<evidence type="ECO:0000256" key="1">
    <source>
        <dbReference type="ARBA" id="ARBA00022729"/>
    </source>
</evidence>
<proteinExistence type="predicted"/>
<dbReference type="Pfam" id="PF17132">
    <property type="entry name" value="Glyco_hydro_106"/>
    <property type="match status" value="1"/>
</dbReference>
<dbReference type="SUPFAM" id="SSF49785">
    <property type="entry name" value="Galactose-binding domain-like"/>
    <property type="match status" value="1"/>
</dbReference>
<keyword evidence="4" id="KW-1185">Reference proteome</keyword>
<organism evidence="3 4">
    <name type="scientific">Niabella soli DSM 19437</name>
    <dbReference type="NCBI Taxonomy" id="929713"/>
    <lineage>
        <taxon>Bacteria</taxon>
        <taxon>Pseudomonadati</taxon>
        <taxon>Bacteroidota</taxon>
        <taxon>Chitinophagia</taxon>
        <taxon>Chitinophagales</taxon>
        <taxon>Chitinophagaceae</taxon>
        <taxon>Niabella</taxon>
    </lineage>
</organism>
<dbReference type="Proteomes" id="UP000003586">
    <property type="component" value="Chromosome"/>
</dbReference>
<dbReference type="OrthoDB" id="9761519at2"/>
<sequence length="1005" mass="113244">MKHLQRRDFIRISGLVGLQLAAFNGYGAFGSKAETALVNNFIKPPETSRSGCYWWWFNGLLNKEGITRDLEAFKDKGIGTVLIINTKGGLGGAQFPEGAKLFSPEWRELFRYALKEAARLNIEVGMNLSSGWCMGGPWIPPQHAGRWMLQSKIAINGPKKFSEALPLPGGREGYDNVFNPPGYKEYLNLPIEKLDYRDTIVVAVPDKYGYQSRLRDERGGESLSAKTNRKDISNQAKAREVIAPVIVEWKEHPDDIAIKQQDVIDLTDKVTAEGILNWDVPPGHWAVIRTGHRMTGSRLLIAQPEADGLSVDWFAPEGVDLQFENFAKIILEDAKTVPGNTLKYFHDDSFEDGFPNWTEKILERFEHYRGYDPRPYIPVFAGFIIGSASLSDRFLNDYRKTIADCMADLHYGRFATLTHQHNLKMQNEAAGPSRSGSISMNGLQNLGYSDYPMGEFWLGTDPEDQSTLADNVPYGISRLDNGQNKVTKMTASAAHIYGRNTASAEAFTSFRHWKDCPRTIKQALDRALCEGINRIFIHTCTATRPQDGKPGYEYGAGTHFNPNVTWWELSGAFLTYVARCQYLLRLGKFVADVLYYNGDVTPNLVDQKTIYPDLGPGYDYDVCNEEVLLTRLSVKNGWIVLPDGMRYRALVLPDYDRMPVPVLKKIQELVKNGATVVGKPPVADSGLKNYPDCDKEISVIAGAVWGDIAGKTGKRTYGKGRIINGIPVREVLLGDAVLPDFEYKSRTGAKVWIDFIHRTTSGSEIYFITNRLKEKAVTQCTFRVKNRQPQLWDAVTGAMLTPRFKTVDSRIVIDIDLDVFQSVFVVFPVKKERLKSADYWFQKTENITPKGEIAGPWKVRFDTQWGGPEQVTFNKLEDWSTSTDERIRYFSGKAVYEKTFDMPGKILPEGPSFIDLGTVRDICRVWLNGQDLGIVWTSPWRVDISKFAKKENNLLKIEVINMWPNRLIGDAALPEEKRLTHTNIVFKASDKLLPSGLLGPVVICR</sequence>
<protein>
    <submittedName>
        <fullName evidence="3">Glycosyl transferase family 2</fullName>
    </submittedName>
</protein>
<reference evidence="3 4" key="1">
    <citation type="submission" date="2013-12" db="EMBL/GenBank/DDBJ databases">
        <authorList>
            <consortium name="DOE Joint Genome Institute"/>
            <person name="Eisen J."/>
            <person name="Huntemann M."/>
            <person name="Han J."/>
            <person name="Chen A."/>
            <person name="Kyrpides N."/>
            <person name="Mavromatis K."/>
            <person name="Markowitz V."/>
            <person name="Palaniappan K."/>
            <person name="Ivanova N."/>
            <person name="Schaumberg A."/>
            <person name="Pati A."/>
            <person name="Liolios K."/>
            <person name="Nordberg H.P."/>
            <person name="Cantor M.N."/>
            <person name="Hua S.X."/>
            <person name="Woyke T."/>
        </authorList>
    </citation>
    <scope>NUCLEOTIDE SEQUENCE [LARGE SCALE GENOMIC DNA]</scope>
    <source>
        <strain evidence="4">DSM 19437</strain>
    </source>
</reference>
<gene>
    <name evidence="3" type="ORF">NIASO_01990</name>
</gene>
<evidence type="ECO:0000313" key="3">
    <source>
        <dbReference type="EMBL" id="AHF14289.1"/>
    </source>
</evidence>
<dbReference type="KEGG" id="nso:NIASO_01990"/>
<accession>W0EYL7</accession>
<dbReference type="PANTHER" id="PTHR43817:SF1">
    <property type="entry name" value="HYDROLASE, FAMILY 43, PUTATIVE (AFU_ORTHOLOGUE AFUA_3G01660)-RELATED"/>
    <property type="match status" value="1"/>
</dbReference>
<dbReference type="STRING" id="929713.NIASO_01990"/>
<dbReference type="EMBL" id="CP007035">
    <property type="protein sequence ID" value="AHF14289.1"/>
    <property type="molecule type" value="Genomic_DNA"/>
</dbReference>
<dbReference type="GO" id="GO:0016787">
    <property type="term" value="F:hydrolase activity"/>
    <property type="evidence" value="ECO:0007669"/>
    <property type="project" value="UniProtKB-KW"/>
</dbReference>
<evidence type="ECO:0000313" key="4">
    <source>
        <dbReference type="Proteomes" id="UP000003586"/>
    </source>
</evidence>
<dbReference type="InterPro" id="IPR008979">
    <property type="entry name" value="Galactose-bd-like_sf"/>
</dbReference>
<keyword evidence="1" id="KW-0732">Signal</keyword>
<keyword evidence="3" id="KW-0808">Transferase</keyword>
<dbReference type="Gene3D" id="2.60.120.260">
    <property type="entry name" value="Galactose-binding domain-like"/>
    <property type="match status" value="1"/>
</dbReference>
<dbReference type="eggNOG" id="COG3250">
    <property type="taxonomic scope" value="Bacteria"/>
</dbReference>
<evidence type="ECO:0000256" key="2">
    <source>
        <dbReference type="ARBA" id="ARBA00022801"/>
    </source>
</evidence>
<dbReference type="GO" id="GO:0016740">
    <property type="term" value="F:transferase activity"/>
    <property type="evidence" value="ECO:0007669"/>
    <property type="project" value="UniProtKB-KW"/>
</dbReference>
<keyword evidence="2" id="KW-0378">Hydrolase</keyword>
<dbReference type="AlphaFoldDB" id="W0EYL7"/>
<dbReference type="HOGENOM" id="CLU_003772_2_1_10"/>
<dbReference type="NCBIfam" id="NF045579">
    <property type="entry name" value="rhamnoside_JR"/>
    <property type="match status" value="1"/>
</dbReference>
<dbReference type="RefSeq" id="WP_008584006.1">
    <property type="nucleotide sequence ID" value="NZ_CP007035.1"/>
</dbReference>